<keyword evidence="7" id="KW-0539">Nucleus</keyword>
<dbReference type="SUPFAM" id="SSF51197">
    <property type="entry name" value="Clavaminate synthase-like"/>
    <property type="match status" value="1"/>
</dbReference>
<evidence type="ECO:0000256" key="1">
    <source>
        <dbReference type="ARBA" id="ARBA00004123"/>
    </source>
</evidence>
<feature type="compositionally biased region" description="Gly residues" evidence="8">
    <location>
        <begin position="30"/>
        <end position="43"/>
    </location>
</feature>
<evidence type="ECO:0000256" key="4">
    <source>
        <dbReference type="ARBA" id="ARBA00022964"/>
    </source>
</evidence>
<evidence type="ECO:0000259" key="9">
    <source>
        <dbReference type="PROSITE" id="PS51471"/>
    </source>
</evidence>
<dbReference type="GO" id="GO:0005634">
    <property type="term" value="C:nucleus"/>
    <property type="evidence" value="ECO:0007669"/>
    <property type="project" value="UniProtKB-SubCell"/>
</dbReference>
<evidence type="ECO:0000256" key="2">
    <source>
        <dbReference type="ARBA" id="ARBA00007879"/>
    </source>
</evidence>
<comment type="similarity">
    <text evidence="2">Belongs to the alkB family.</text>
</comment>
<keyword evidence="5" id="KW-0560">Oxidoreductase</keyword>
<sequence>MAAIDMKALMREEKARMRAEMAAEMAAKSGEGGGGDGDGGGGAKAVSFASSSSSLSSSSAAEAEAATGAAVDSIDFPPFDRWTSRPRVKLTDYDVDSKLKTVSYLPEWVAEDEEAAIMAQTYAVPDSHPSWVTLRGRRLQCWGGEPRRDSAAEPLPPWLQRLSEGLVEAGIFPAEVAPNHVLLNEYKAGEGIMAHTDGDFYHPQTATLSLGGTAVMTFAPRVQPRAVGLVDGRPVAEVVLRPRSLVVFREEAYLDHLHAIAASHSDEVGAAAPVANLESAGARLGEVIARPAVRLSLTFRHIVRERPDGGGGVGGGDGGGGAGGGGGGGGGGGDSKGERAAAAPTPAAPLTTTKQQPPKEPNPQPPPQQPRYDGPKKSMKDGSDVSDSSMVALKSRGATASFTMVYHGGYFSDFYNVFFPDGIAVGAKVTFNGRIQGDTGSSVMHTVPREIVESRGTIAAVNSDSFDLDKGDEHGNKLHVLFEQCTFTPPDVKVLLERYAGNATGTTSDAPGASDG</sequence>
<feature type="region of interest" description="Disordered" evidence="8">
    <location>
        <begin position="22"/>
        <end position="48"/>
    </location>
</feature>
<dbReference type="InterPro" id="IPR037151">
    <property type="entry name" value="AlkB-like_sf"/>
</dbReference>
<feature type="compositionally biased region" description="Low complexity" evidence="8">
    <location>
        <begin position="340"/>
        <end position="356"/>
    </location>
</feature>
<feature type="compositionally biased region" description="Gly residues" evidence="8">
    <location>
        <begin position="309"/>
        <end position="334"/>
    </location>
</feature>
<gene>
    <name evidence="10" type="ORF">FPAR1323_LOCUS12510</name>
</gene>
<dbReference type="InterPro" id="IPR032862">
    <property type="entry name" value="ALKBH6"/>
</dbReference>
<dbReference type="PROSITE" id="PS51471">
    <property type="entry name" value="FE2OG_OXY"/>
    <property type="match status" value="1"/>
</dbReference>
<dbReference type="InterPro" id="IPR027450">
    <property type="entry name" value="AlkB-like"/>
</dbReference>
<dbReference type="Pfam" id="PF13532">
    <property type="entry name" value="2OG-FeII_Oxy_2"/>
    <property type="match status" value="1"/>
</dbReference>
<dbReference type="PANTHER" id="PTHR46030">
    <property type="entry name" value="ALPHA-KETOGLUTARATE-DEPENDENT DIOXYGENASE ALKB HOMOLOG 6"/>
    <property type="match status" value="1"/>
</dbReference>
<protein>
    <recommendedName>
        <fullName evidence="9">Fe2OG dioxygenase domain-containing protein</fullName>
    </recommendedName>
</protein>
<dbReference type="InterPro" id="IPR005123">
    <property type="entry name" value="Oxoglu/Fe-dep_dioxygenase_dom"/>
</dbReference>
<feature type="compositionally biased region" description="Pro residues" evidence="8">
    <location>
        <begin position="358"/>
        <end position="369"/>
    </location>
</feature>
<dbReference type="PANTHER" id="PTHR46030:SF1">
    <property type="entry name" value="ALPHA-KETOGLUTARATE-DEPENDENT DIOXYGENASE ALKB HOMOLOG 6"/>
    <property type="match status" value="1"/>
</dbReference>
<keyword evidence="3" id="KW-0479">Metal-binding</keyword>
<feature type="compositionally biased region" description="Basic and acidic residues" evidence="8">
    <location>
        <begin position="373"/>
        <end position="383"/>
    </location>
</feature>
<evidence type="ECO:0000313" key="10">
    <source>
        <dbReference type="EMBL" id="CAD9431603.1"/>
    </source>
</evidence>
<evidence type="ECO:0000256" key="6">
    <source>
        <dbReference type="ARBA" id="ARBA00023004"/>
    </source>
</evidence>
<evidence type="ECO:0000256" key="7">
    <source>
        <dbReference type="ARBA" id="ARBA00023242"/>
    </source>
</evidence>
<evidence type="ECO:0000256" key="5">
    <source>
        <dbReference type="ARBA" id="ARBA00023002"/>
    </source>
</evidence>
<comment type="subcellular location">
    <subcellularLocation>
        <location evidence="1">Nucleus</location>
    </subcellularLocation>
</comment>
<dbReference type="EMBL" id="HBGT01024085">
    <property type="protein sequence ID" value="CAD9431603.1"/>
    <property type="molecule type" value="Transcribed_RNA"/>
</dbReference>
<feature type="region of interest" description="Disordered" evidence="8">
    <location>
        <begin position="304"/>
        <end position="389"/>
    </location>
</feature>
<name>A0A7S2G6U9_9STRA</name>
<evidence type="ECO:0000256" key="8">
    <source>
        <dbReference type="SAM" id="MobiDB-lite"/>
    </source>
</evidence>
<feature type="domain" description="Fe2OG dioxygenase" evidence="9">
    <location>
        <begin position="177"/>
        <end position="303"/>
    </location>
</feature>
<dbReference type="GO" id="GO:0051213">
    <property type="term" value="F:dioxygenase activity"/>
    <property type="evidence" value="ECO:0007669"/>
    <property type="project" value="UniProtKB-KW"/>
</dbReference>
<keyword evidence="4" id="KW-0223">Dioxygenase</keyword>
<organism evidence="10">
    <name type="scientific">Florenciella parvula</name>
    <dbReference type="NCBI Taxonomy" id="236787"/>
    <lineage>
        <taxon>Eukaryota</taxon>
        <taxon>Sar</taxon>
        <taxon>Stramenopiles</taxon>
        <taxon>Ochrophyta</taxon>
        <taxon>Dictyochophyceae</taxon>
        <taxon>Florenciellales</taxon>
        <taxon>Florenciella</taxon>
    </lineage>
</organism>
<evidence type="ECO:0000256" key="3">
    <source>
        <dbReference type="ARBA" id="ARBA00022723"/>
    </source>
</evidence>
<dbReference type="AlphaFoldDB" id="A0A7S2G6U9"/>
<accession>A0A7S2G6U9</accession>
<keyword evidence="6" id="KW-0408">Iron</keyword>
<reference evidence="10" key="1">
    <citation type="submission" date="2021-01" db="EMBL/GenBank/DDBJ databases">
        <authorList>
            <person name="Corre E."/>
            <person name="Pelletier E."/>
            <person name="Niang G."/>
            <person name="Scheremetjew M."/>
            <person name="Finn R."/>
            <person name="Kale V."/>
            <person name="Holt S."/>
            <person name="Cochrane G."/>
            <person name="Meng A."/>
            <person name="Brown T."/>
            <person name="Cohen L."/>
        </authorList>
    </citation>
    <scope>NUCLEOTIDE SEQUENCE</scope>
    <source>
        <strain evidence="10">RCC1693</strain>
    </source>
</reference>
<dbReference type="GO" id="GO:0046872">
    <property type="term" value="F:metal ion binding"/>
    <property type="evidence" value="ECO:0007669"/>
    <property type="project" value="UniProtKB-KW"/>
</dbReference>
<proteinExistence type="inferred from homology"/>
<dbReference type="Gene3D" id="2.60.120.590">
    <property type="entry name" value="Alpha-ketoglutarate-dependent dioxygenase AlkB-like"/>
    <property type="match status" value="1"/>
</dbReference>